<gene>
    <name evidence="1" type="ORF">ABID26_007052</name>
</gene>
<organism evidence="1 2">
    <name type="scientific">Mesorhizobium shonense</name>
    <dbReference type="NCBI Taxonomy" id="1209948"/>
    <lineage>
        <taxon>Bacteria</taxon>
        <taxon>Pseudomonadati</taxon>
        <taxon>Pseudomonadota</taxon>
        <taxon>Alphaproteobacteria</taxon>
        <taxon>Hyphomicrobiales</taxon>
        <taxon>Phyllobacteriaceae</taxon>
        <taxon>Mesorhizobium</taxon>
    </lineage>
</organism>
<evidence type="ECO:0000313" key="2">
    <source>
        <dbReference type="Proteomes" id="UP001549036"/>
    </source>
</evidence>
<name>A0ABV2I3Z6_9HYPH</name>
<evidence type="ECO:0000313" key="1">
    <source>
        <dbReference type="EMBL" id="MET3597626.1"/>
    </source>
</evidence>
<reference evidence="1 2" key="1">
    <citation type="submission" date="2024-06" db="EMBL/GenBank/DDBJ databases">
        <title>Genomic Encyclopedia of Type Strains, Phase IV (KMG-IV): sequencing the most valuable type-strain genomes for metagenomic binning, comparative biology and taxonomic classification.</title>
        <authorList>
            <person name="Goeker M."/>
        </authorList>
    </citation>
    <scope>NUCLEOTIDE SEQUENCE [LARGE SCALE GENOMIC DNA]</scope>
    <source>
        <strain evidence="1 2">DSM 29846</strain>
    </source>
</reference>
<dbReference type="RefSeq" id="WP_354418051.1">
    <property type="nucleotide sequence ID" value="NZ_JBEPLM010000027.1"/>
</dbReference>
<accession>A0ABV2I3Z6</accession>
<protein>
    <recommendedName>
        <fullName evidence="3">Transposase</fullName>
    </recommendedName>
</protein>
<proteinExistence type="predicted"/>
<keyword evidence="2" id="KW-1185">Reference proteome</keyword>
<comment type="caution">
    <text evidence="1">The sequence shown here is derived from an EMBL/GenBank/DDBJ whole genome shotgun (WGS) entry which is preliminary data.</text>
</comment>
<sequence length="49" mass="5693">MKPAAIPIKHRPPFRYAAGFNFSLLLNWFRQLLWLLIAALQSRPKSLEA</sequence>
<evidence type="ECO:0008006" key="3">
    <source>
        <dbReference type="Google" id="ProtNLM"/>
    </source>
</evidence>
<dbReference type="EMBL" id="JBEPLM010000027">
    <property type="protein sequence ID" value="MET3597626.1"/>
    <property type="molecule type" value="Genomic_DNA"/>
</dbReference>
<dbReference type="Proteomes" id="UP001549036">
    <property type="component" value="Unassembled WGS sequence"/>
</dbReference>